<dbReference type="Proteomes" id="UP000324143">
    <property type="component" value="Unassembled WGS sequence"/>
</dbReference>
<dbReference type="Gene3D" id="3.30.70.1230">
    <property type="entry name" value="Nucleotide cyclase"/>
    <property type="match status" value="1"/>
</dbReference>
<feature type="domain" description="Guanylate cyclase" evidence="2">
    <location>
        <begin position="460"/>
        <end position="481"/>
    </location>
</feature>
<dbReference type="Pfam" id="PF05226">
    <property type="entry name" value="CHASE2"/>
    <property type="match status" value="1"/>
</dbReference>
<protein>
    <submittedName>
        <fullName evidence="3">CHASE2 domain-containing protein</fullName>
    </submittedName>
</protein>
<dbReference type="GO" id="GO:0009190">
    <property type="term" value="P:cyclic nucleotide biosynthetic process"/>
    <property type="evidence" value="ECO:0007669"/>
    <property type="project" value="InterPro"/>
</dbReference>
<dbReference type="GO" id="GO:0035556">
    <property type="term" value="P:intracellular signal transduction"/>
    <property type="evidence" value="ECO:0007669"/>
    <property type="project" value="InterPro"/>
</dbReference>
<dbReference type="GO" id="GO:0004016">
    <property type="term" value="F:adenylate cyclase activity"/>
    <property type="evidence" value="ECO:0007669"/>
    <property type="project" value="UniProtKB-ARBA"/>
</dbReference>
<dbReference type="InterPro" id="IPR029787">
    <property type="entry name" value="Nucleotide_cyclase"/>
</dbReference>
<keyword evidence="1" id="KW-0472">Membrane</keyword>
<keyword evidence="1" id="KW-1133">Transmembrane helix</keyword>
<dbReference type="InterPro" id="IPR001054">
    <property type="entry name" value="A/G_cyclase"/>
</dbReference>
<feature type="non-terminal residue" evidence="3">
    <location>
        <position position="481"/>
    </location>
</feature>
<dbReference type="SUPFAM" id="SSF55073">
    <property type="entry name" value="Nucleotide cyclase"/>
    <property type="match status" value="1"/>
</dbReference>
<feature type="transmembrane region" description="Helical" evidence="1">
    <location>
        <begin position="345"/>
        <end position="364"/>
    </location>
</feature>
<evidence type="ECO:0000313" key="4">
    <source>
        <dbReference type="Proteomes" id="UP000324143"/>
    </source>
</evidence>
<evidence type="ECO:0000259" key="2">
    <source>
        <dbReference type="PROSITE" id="PS50125"/>
    </source>
</evidence>
<reference evidence="3" key="1">
    <citation type="submission" date="2019-08" db="EMBL/GenBank/DDBJ databases">
        <title>Genomic characterization of a novel candidate phylum (ARYD3) from a high temperature, high salinity tertiary oil reservoir in north central Oklahoma, USA.</title>
        <authorList>
            <person name="Youssef N.H."/>
            <person name="Yadav A."/>
            <person name="Elshahed M.S."/>
        </authorList>
    </citation>
    <scope>NUCLEOTIDE SEQUENCE [LARGE SCALE GENOMIC DNA]</scope>
    <source>
        <strain evidence="3">ARYD3</strain>
    </source>
</reference>
<evidence type="ECO:0000313" key="3">
    <source>
        <dbReference type="EMBL" id="TYB31929.1"/>
    </source>
</evidence>
<organism evidence="3 4">
    <name type="scientific">Candidatus Mcinerneyibacterium aminivorans</name>
    <dbReference type="NCBI Taxonomy" id="2703815"/>
    <lineage>
        <taxon>Bacteria</taxon>
        <taxon>Candidatus Macinerneyibacteriota</taxon>
        <taxon>Candidatus Mcinerneyibacteria</taxon>
        <taxon>Candidatus Mcinerneyibacteriales</taxon>
        <taxon>Candidatus Mcinerneyibacteriaceae</taxon>
        <taxon>Candidatus Mcinerneyibacterium</taxon>
    </lineage>
</organism>
<keyword evidence="1" id="KW-0812">Transmembrane</keyword>
<dbReference type="AlphaFoldDB" id="A0A5D0MMV9"/>
<dbReference type="SMART" id="SM01080">
    <property type="entry name" value="CHASE2"/>
    <property type="match status" value="1"/>
</dbReference>
<sequence>MKKLKFCALSLFIALIFLFLLRISPSFWGKIESIFHDIRAQYFIRNPETSSIKVKKGEAKYIQKQKKLKSFQSKIVFVDIDDKSLNQIGKWPWKRTVYSSFIKKIEEFNPSLLLLDIYFPEKSKEDDEFAKTLSNYDNIGCVYNFTKQKNLLIDPATKNNIRKWAIKTNKKDTFKQIKSILPTVHPISDNVFLGHDLMIKGADEKYKKIPEFVIHNGYLYPSITTVLYLKYRGYSVQDLVLEDDEFITRDRIIPVDKKGLRYVDYYISESNRKTFRHISFVDILEEKVKINLEGKIVFVGVTAAGLGSGAQDVLSTPIGEIYGIEFLANALLNIFEDRFIEEVPVVWENIIFLFFSGMIGLLNYKLTGLKNLFITISLVILMFFLSFWLYSLGILINFSKFLIGFFLIYVGITFYKYILEKREKHQIRDMFSSYMSENIVAELIKDPKLAKLQGQKRDMTVLFSDIVGFTSFSEKHAPEYV</sequence>
<feature type="transmembrane region" description="Helical" evidence="1">
    <location>
        <begin position="371"/>
        <end position="395"/>
    </location>
</feature>
<comment type="caution">
    <text evidence="3">The sequence shown here is derived from an EMBL/GenBank/DDBJ whole genome shotgun (WGS) entry which is preliminary data.</text>
</comment>
<evidence type="ECO:0000256" key="1">
    <source>
        <dbReference type="SAM" id="Phobius"/>
    </source>
</evidence>
<feature type="transmembrane region" description="Helical" evidence="1">
    <location>
        <begin position="401"/>
        <end position="419"/>
    </location>
</feature>
<name>A0A5D0MMV9_9BACT</name>
<accession>A0A5D0MMV9</accession>
<gene>
    <name evidence="3" type="ORF">FXF47_01630</name>
</gene>
<dbReference type="PROSITE" id="PS50125">
    <property type="entry name" value="GUANYLATE_CYCLASE_2"/>
    <property type="match status" value="1"/>
</dbReference>
<keyword evidence="4" id="KW-1185">Reference proteome</keyword>
<dbReference type="EMBL" id="VSIX01000019">
    <property type="protein sequence ID" value="TYB31929.1"/>
    <property type="molecule type" value="Genomic_DNA"/>
</dbReference>
<dbReference type="InterPro" id="IPR007890">
    <property type="entry name" value="CHASE2"/>
</dbReference>
<proteinExistence type="predicted"/>